<evidence type="ECO:0000256" key="12">
    <source>
        <dbReference type="ARBA" id="ARBA00044518"/>
    </source>
</evidence>
<feature type="domain" description="Thiamine pyrophosphate enzyme N-terminal TPP-binding" evidence="18">
    <location>
        <begin position="4"/>
        <end position="119"/>
    </location>
</feature>
<dbReference type="Pfam" id="PF02775">
    <property type="entry name" value="TPP_enzyme_C"/>
    <property type="match status" value="1"/>
</dbReference>
<dbReference type="EC" id="4.1.2.63" evidence="12"/>
<evidence type="ECO:0000256" key="5">
    <source>
        <dbReference type="ARBA" id="ARBA00022723"/>
    </source>
</evidence>
<feature type="domain" description="Thiamine pyrophosphate enzyme TPP-binding" evidence="17">
    <location>
        <begin position="386"/>
        <end position="545"/>
    </location>
</feature>
<evidence type="ECO:0000313" key="20">
    <source>
        <dbReference type="Proteomes" id="UP000789572"/>
    </source>
</evidence>
<dbReference type="SUPFAM" id="SSF52518">
    <property type="entry name" value="Thiamin diphosphate-binding fold (THDP-binding)"/>
    <property type="match status" value="2"/>
</dbReference>
<dbReference type="SUPFAM" id="SSF52467">
    <property type="entry name" value="DHS-like NAD/FAD-binding domain"/>
    <property type="match status" value="1"/>
</dbReference>
<dbReference type="PANTHER" id="PTHR43710:SF2">
    <property type="entry name" value="2-HYDROXYACYL-COA LYASE 1"/>
    <property type="match status" value="1"/>
</dbReference>
<keyword evidence="20" id="KW-1185">Reference proteome</keyword>
<organism evidence="19 20">
    <name type="scientific">Paraglomus occultum</name>
    <dbReference type="NCBI Taxonomy" id="144539"/>
    <lineage>
        <taxon>Eukaryota</taxon>
        <taxon>Fungi</taxon>
        <taxon>Fungi incertae sedis</taxon>
        <taxon>Mucoromycota</taxon>
        <taxon>Glomeromycotina</taxon>
        <taxon>Glomeromycetes</taxon>
        <taxon>Paraglomerales</taxon>
        <taxon>Paraglomeraceae</taxon>
        <taxon>Paraglomus</taxon>
    </lineage>
</organism>
<dbReference type="PANTHER" id="PTHR43710">
    <property type="entry name" value="2-HYDROXYACYL-COA LYASE"/>
    <property type="match status" value="1"/>
</dbReference>
<dbReference type="CDD" id="cd02004">
    <property type="entry name" value="TPP_BZL_OCoD_HPCL"/>
    <property type="match status" value="1"/>
</dbReference>
<dbReference type="InterPro" id="IPR011766">
    <property type="entry name" value="TPP_enzyme_TPP-bd"/>
</dbReference>
<dbReference type="GO" id="GO:0030976">
    <property type="term" value="F:thiamine pyrophosphate binding"/>
    <property type="evidence" value="ECO:0007669"/>
    <property type="project" value="InterPro"/>
</dbReference>
<dbReference type="GO" id="GO:0005777">
    <property type="term" value="C:peroxisome"/>
    <property type="evidence" value="ECO:0007669"/>
    <property type="project" value="UniProtKB-SubCell"/>
</dbReference>
<dbReference type="GO" id="GO:0000287">
    <property type="term" value="F:magnesium ion binding"/>
    <property type="evidence" value="ECO:0007669"/>
    <property type="project" value="InterPro"/>
</dbReference>
<reference evidence="19" key="1">
    <citation type="submission" date="2021-06" db="EMBL/GenBank/DDBJ databases">
        <authorList>
            <person name="Kallberg Y."/>
            <person name="Tangrot J."/>
            <person name="Rosling A."/>
        </authorList>
    </citation>
    <scope>NUCLEOTIDE SEQUENCE</scope>
    <source>
        <strain evidence="19">IA702</strain>
    </source>
</reference>
<dbReference type="GO" id="GO:0001561">
    <property type="term" value="P:fatty acid alpha-oxidation"/>
    <property type="evidence" value="ECO:0007669"/>
    <property type="project" value="TreeGrafter"/>
</dbReference>
<accession>A0A9N9A2S4</accession>
<evidence type="ECO:0000256" key="7">
    <source>
        <dbReference type="ARBA" id="ARBA00023052"/>
    </source>
</evidence>
<dbReference type="InterPro" id="IPR012001">
    <property type="entry name" value="Thiamin_PyroP_enz_TPP-bd_dom"/>
</dbReference>
<gene>
    <name evidence="19" type="ORF">POCULU_LOCUS3265</name>
</gene>
<dbReference type="Gene3D" id="3.40.50.970">
    <property type="match status" value="2"/>
</dbReference>
<evidence type="ECO:0000256" key="1">
    <source>
        <dbReference type="ARBA" id="ARBA00001946"/>
    </source>
</evidence>
<dbReference type="InterPro" id="IPR029035">
    <property type="entry name" value="DHS-like_NAD/FAD-binding_dom"/>
</dbReference>
<comment type="similarity">
    <text evidence="4 15">Belongs to the TPP enzyme family.</text>
</comment>
<evidence type="ECO:0000256" key="2">
    <source>
        <dbReference type="ARBA" id="ARBA00001964"/>
    </source>
</evidence>
<comment type="subcellular location">
    <subcellularLocation>
        <location evidence="3">Peroxisome</location>
    </subcellularLocation>
</comment>
<evidence type="ECO:0000256" key="4">
    <source>
        <dbReference type="ARBA" id="ARBA00007812"/>
    </source>
</evidence>
<feature type="domain" description="Thiamine pyrophosphate enzyme central" evidence="16">
    <location>
        <begin position="192"/>
        <end position="319"/>
    </location>
</feature>
<comment type="cofactor">
    <cofactor evidence="1">
        <name>Mg(2+)</name>
        <dbReference type="ChEBI" id="CHEBI:18420"/>
    </cofactor>
</comment>
<dbReference type="InterPro" id="IPR029061">
    <property type="entry name" value="THDP-binding"/>
</dbReference>
<dbReference type="Pfam" id="PF00205">
    <property type="entry name" value="TPP_enzyme_M"/>
    <property type="match status" value="1"/>
</dbReference>
<keyword evidence="9" id="KW-0456">Lyase</keyword>
<evidence type="ECO:0000256" key="15">
    <source>
        <dbReference type="RuleBase" id="RU362132"/>
    </source>
</evidence>
<dbReference type="Gene3D" id="3.40.50.1220">
    <property type="entry name" value="TPP-binding domain"/>
    <property type="match status" value="1"/>
</dbReference>
<dbReference type="InterPro" id="IPR012000">
    <property type="entry name" value="Thiamin_PyroP_enz_cen_dom"/>
</dbReference>
<dbReference type="Pfam" id="PF02776">
    <property type="entry name" value="TPP_enzyme_N"/>
    <property type="match status" value="1"/>
</dbReference>
<keyword evidence="7 15" id="KW-0786">Thiamine pyrophosphate</keyword>
<proteinExistence type="inferred from homology"/>
<dbReference type="InterPro" id="IPR045025">
    <property type="entry name" value="HACL1-like"/>
</dbReference>
<dbReference type="FunFam" id="3.40.50.1220:FF:000006">
    <property type="entry name" value="2-hydroxyacyl-CoA lyase 1"/>
    <property type="match status" value="1"/>
</dbReference>
<dbReference type="FunFam" id="3.40.50.970:FF:000054">
    <property type="entry name" value="Putative 2-hydroxyphytanoyl-CoA lyase"/>
    <property type="match status" value="1"/>
</dbReference>
<comment type="function">
    <text evidence="13">Catalyzes a carbon-carbon cleavage reaction; cleaves a 2-hydroxy-3-methylacyl-CoA into formyl-CoA and a 2-methyl-branched fatty aldehyde.</text>
</comment>
<comment type="catalytic activity">
    <reaction evidence="11">
        <text>an (R)-2-hydroxy-long-chain-fatty acyl-CoA = a long-chain fatty aldehyde + formyl-CoA</text>
        <dbReference type="Rhea" id="RHEA:67444"/>
        <dbReference type="ChEBI" id="CHEBI:17176"/>
        <dbReference type="ChEBI" id="CHEBI:57376"/>
        <dbReference type="ChEBI" id="CHEBI:170012"/>
        <dbReference type="EC" id="4.1.2.63"/>
    </reaction>
    <physiologicalReaction direction="left-to-right" evidence="11">
        <dbReference type="Rhea" id="RHEA:67445"/>
    </physiologicalReaction>
</comment>
<evidence type="ECO:0000256" key="6">
    <source>
        <dbReference type="ARBA" id="ARBA00022842"/>
    </source>
</evidence>
<dbReference type="CDD" id="cd07035">
    <property type="entry name" value="TPP_PYR_POX_like"/>
    <property type="match status" value="1"/>
</dbReference>
<evidence type="ECO:0000259" key="16">
    <source>
        <dbReference type="Pfam" id="PF00205"/>
    </source>
</evidence>
<evidence type="ECO:0000256" key="11">
    <source>
        <dbReference type="ARBA" id="ARBA00044454"/>
    </source>
</evidence>
<dbReference type="EMBL" id="CAJVPJ010000349">
    <property type="protein sequence ID" value="CAG8514879.1"/>
    <property type="molecule type" value="Genomic_DNA"/>
</dbReference>
<dbReference type="OrthoDB" id="10006023at2759"/>
<evidence type="ECO:0000313" key="19">
    <source>
        <dbReference type="EMBL" id="CAG8514879.1"/>
    </source>
</evidence>
<keyword evidence="8" id="KW-0576">Peroxisome</keyword>
<evidence type="ECO:0000256" key="14">
    <source>
        <dbReference type="ARBA" id="ARBA00070390"/>
    </source>
</evidence>
<dbReference type="Proteomes" id="UP000789572">
    <property type="component" value="Unassembled WGS sequence"/>
</dbReference>
<evidence type="ECO:0000256" key="10">
    <source>
        <dbReference type="ARBA" id="ARBA00044451"/>
    </source>
</evidence>
<dbReference type="GO" id="GO:0106359">
    <property type="term" value="F:2-hydroxyacyl-CoA lyase activity"/>
    <property type="evidence" value="ECO:0007669"/>
    <property type="project" value="UniProtKB-EC"/>
</dbReference>
<comment type="cofactor">
    <cofactor evidence="2">
        <name>thiamine diphosphate</name>
        <dbReference type="ChEBI" id="CHEBI:58937"/>
    </cofactor>
</comment>
<evidence type="ECO:0000256" key="13">
    <source>
        <dbReference type="ARBA" id="ARBA00059692"/>
    </source>
</evidence>
<name>A0A9N9A2S4_9GLOM</name>
<comment type="catalytic activity">
    <reaction evidence="10">
        <text>a 2-hydroxy-3-methyl fatty acyl-CoA = a 2-methyl-branched fatty aldehyde + formyl-CoA</text>
        <dbReference type="Rhea" id="RHEA:25375"/>
        <dbReference type="ChEBI" id="CHEBI:49188"/>
        <dbReference type="ChEBI" id="CHEBI:57376"/>
        <dbReference type="ChEBI" id="CHEBI:58783"/>
        <dbReference type="EC" id="4.1.2.63"/>
    </reaction>
    <physiologicalReaction direction="left-to-right" evidence="10">
        <dbReference type="Rhea" id="RHEA:25376"/>
    </physiologicalReaction>
</comment>
<evidence type="ECO:0000256" key="3">
    <source>
        <dbReference type="ARBA" id="ARBA00004275"/>
    </source>
</evidence>
<sequence length="567" mass="61125">MLTNGSKVIAKSLKAQGVTVVFGIVGIPVVEVAEAIIAEGIKFIGFRNEQSASYAAGAHGYLTGRPGVCLVVSGPGVVHALPGVVNATANCWPLLLLGGSSDTYQQGMGAFQEMDQLALLKQHTKYSARPASLLQISNVIDSAVRYSIYGRPGPVYIDLPADLIQAETDDQKLTIKGPVPNPAKSLADLGAVERAALLLTQAKMPLVIIGKGAAYARAEHAIREFIDHSNIPFLPTPMGKGVVPDSHPLCVSAARSKALSDADVVLLLGARLNWILHFGQPPKFSESVKIIQVDIHPEEHHANRRAEVSLVGNVDLIVGQIKEHIPANCHNVRDSPYLGPWFEKVKANVAATEKKLKDDTYPMSYHRAFWEIKKRLPENVIFVSEGANTMDIARSIFDVQEPRCRLDAGTLATMGVGLGFAIAGKRVFLIVAKVCYPNKHVVAIEGDSAFGFSAMELETAIRANTPILIIIINNNGIYHGLDVATYKSTPDNSLPSTALLPDVRYDAIAEAVGGSGYFVRTPDELGQAVEEGLRESHNTCVVINVMIQPGGRKKLDFAWLQTTKTKL</sequence>
<evidence type="ECO:0000256" key="8">
    <source>
        <dbReference type="ARBA" id="ARBA00023140"/>
    </source>
</evidence>
<dbReference type="AlphaFoldDB" id="A0A9N9A2S4"/>
<keyword evidence="5" id="KW-0479">Metal-binding</keyword>
<evidence type="ECO:0000256" key="9">
    <source>
        <dbReference type="ARBA" id="ARBA00023239"/>
    </source>
</evidence>
<protein>
    <recommendedName>
        <fullName evidence="14">2-hydroxyacyl-CoA lyase</fullName>
        <ecNumber evidence="12">4.1.2.63</ecNumber>
    </recommendedName>
</protein>
<comment type="caution">
    <text evidence="19">The sequence shown here is derived from an EMBL/GenBank/DDBJ whole genome shotgun (WGS) entry which is preliminary data.</text>
</comment>
<evidence type="ECO:0000259" key="18">
    <source>
        <dbReference type="Pfam" id="PF02776"/>
    </source>
</evidence>
<evidence type="ECO:0000259" key="17">
    <source>
        <dbReference type="Pfam" id="PF02775"/>
    </source>
</evidence>
<keyword evidence="6" id="KW-0460">Magnesium</keyword>